<dbReference type="GO" id="GO:0005737">
    <property type="term" value="C:cytoplasm"/>
    <property type="evidence" value="ECO:0007669"/>
    <property type="project" value="UniProtKB-SubCell"/>
</dbReference>
<dbReference type="GO" id="GO:0043161">
    <property type="term" value="P:proteasome-mediated ubiquitin-dependent protein catabolic process"/>
    <property type="evidence" value="ECO:0007669"/>
    <property type="project" value="UniProtKB-UniRule"/>
</dbReference>
<keyword evidence="1" id="KW-0234">DNA repair</keyword>
<organism evidence="3 4">
    <name type="scientific">Schistosoma japonicum</name>
    <name type="common">Blood fluke</name>
    <dbReference type="NCBI Taxonomy" id="6182"/>
    <lineage>
        <taxon>Eukaryota</taxon>
        <taxon>Metazoa</taxon>
        <taxon>Spiralia</taxon>
        <taxon>Lophotrochozoa</taxon>
        <taxon>Platyhelminthes</taxon>
        <taxon>Trematoda</taxon>
        <taxon>Digenea</taxon>
        <taxon>Strigeidida</taxon>
        <taxon>Schistosomatoidea</taxon>
        <taxon>Schistosomatidae</taxon>
        <taxon>Schistosoma</taxon>
    </lineage>
</organism>
<evidence type="ECO:0000313" key="3">
    <source>
        <dbReference type="EMBL" id="TNN12120.1"/>
    </source>
</evidence>
<accession>A0A4Z2D7H9</accession>
<keyword evidence="1" id="KW-0539">Nucleus</keyword>
<comment type="subcellular location">
    <subcellularLocation>
        <location evidence="1">Nucleus</location>
    </subcellularLocation>
    <subcellularLocation>
        <location evidence="1">Cytoplasm</location>
    </subcellularLocation>
</comment>
<dbReference type="InterPro" id="IPR004806">
    <property type="entry name" value="Rad23"/>
</dbReference>
<evidence type="ECO:0000256" key="2">
    <source>
        <dbReference type="SAM" id="MobiDB-lite"/>
    </source>
</evidence>
<comment type="similarity">
    <text evidence="1">Belongs to the RAD23 family.</text>
</comment>
<feature type="non-terminal residue" evidence="3">
    <location>
        <position position="161"/>
    </location>
</feature>
<proteinExistence type="inferred from homology"/>
<dbReference type="OrthoDB" id="419317at2759"/>
<dbReference type="GO" id="GO:0005634">
    <property type="term" value="C:nucleus"/>
    <property type="evidence" value="ECO:0007669"/>
    <property type="project" value="UniProtKB-SubCell"/>
</dbReference>
<dbReference type="Gene3D" id="1.10.8.10">
    <property type="entry name" value="DNA helicase RuvA subunit, C-terminal domain"/>
    <property type="match status" value="1"/>
</dbReference>
<feature type="region of interest" description="Disordered" evidence="2">
    <location>
        <begin position="56"/>
        <end position="86"/>
    </location>
</feature>
<protein>
    <recommendedName>
        <fullName evidence="1">UV excision repair protein RAD23</fullName>
    </recommendedName>
</protein>
<gene>
    <name evidence="3" type="ORF">EWB00_004059</name>
</gene>
<dbReference type="Proteomes" id="UP000311919">
    <property type="component" value="Unassembled WGS sequence"/>
</dbReference>
<dbReference type="STRING" id="6182.A0A4Z2D7H9"/>
<reference evidence="3 4" key="1">
    <citation type="submission" date="2019-03" db="EMBL/GenBank/DDBJ databases">
        <title>An improved genome assembly of the fluke Schistosoma japonicum.</title>
        <authorList>
            <person name="Hu W."/>
            <person name="Luo F."/>
            <person name="Yin M."/>
            <person name="Mo X."/>
            <person name="Sun C."/>
            <person name="Wu Q."/>
            <person name="Zhu B."/>
            <person name="Xiang M."/>
            <person name="Wang J."/>
            <person name="Wang Y."/>
            <person name="Zhang T."/>
            <person name="Xu B."/>
            <person name="Zheng H."/>
            <person name="Feng Z."/>
        </authorList>
    </citation>
    <scope>NUCLEOTIDE SEQUENCE [LARGE SCALE GENOMIC DNA]</scope>
    <source>
        <strain evidence="3">HuSjv2</strain>
        <tissue evidence="3">Worms</tissue>
    </source>
</reference>
<keyword evidence="4" id="KW-1185">Reference proteome</keyword>
<keyword evidence="1" id="KW-0963">Cytoplasm</keyword>
<keyword evidence="1" id="KW-0227">DNA damage</keyword>
<dbReference type="PRINTS" id="PR01839">
    <property type="entry name" value="RAD23PROTEIN"/>
</dbReference>
<comment type="caution">
    <text evidence="3">The sequence shown here is derived from an EMBL/GenBank/DDBJ whole genome shotgun (WGS) entry which is preliminary data.</text>
</comment>
<dbReference type="AlphaFoldDB" id="A0A4Z2D7H9"/>
<dbReference type="GO" id="GO:0043130">
    <property type="term" value="F:ubiquitin binding"/>
    <property type="evidence" value="ECO:0007669"/>
    <property type="project" value="UniProtKB-UniRule"/>
</dbReference>
<dbReference type="SUPFAM" id="SSF46934">
    <property type="entry name" value="UBA-like"/>
    <property type="match status" value="1"/>
</dbReference>
<dbReference type="EMBL" id="SKCS01000261">
    <property type="protein sequence ID" value="TNN12120.1"/>
    <property type="molecule type" value="Genomic_DNA"/>
</dbReference>
<dbReference type="GO" id="GO:0006289">
    <property type="term" value="P:nucleotide-excision repair"/>
    <property type="evidence" value="ECO:0007669"/>
    <property type="project" value="UniProtKB-UniRule"/>
</dbReference>
<comment type="function">
    <text evidence="1">Multiubiquitin chain receptor involved in modulation of proteasomal degradation. Involved in nucleotide excision repair.</text>
</comment>
<dbReference type="GO" id="GO:0003684">
    <property type="term" value="F:damaged DNA binding"/>
    <property type="evidence" value="ECO:0007669"/>
    <property type="project" value="UniProtKB-UniRule"/>
</dbReference>
<evidence type="ECO:0000256" key="1">
    <source>
        <dbReference type="RuleBase" id="RU367049"/>
    </source>
</evidence>
<evidence type="ECO:0000313" key="4">
    <source>
        <dbReference type="Proteomes" id="UP000311919"/>
    </source>
</evidence>
<name>A0A4Z2D7H9_SCHJA</name>
<dbReference type="GO" id="GO:0031593">
    <property type="term" value="F:polyubiquitin modification-dependent protein binding"/>
    <property type="evidence" value="ECO:0007669"/>
    <property type="project" value="UniProtKB-UniRule"/>
</dbReference>
<dbReference type="InterPro" id="IPR009060">
    <property type="entry name" value="UBA-like_sf"/>
</dbReference>
<sequence>MRLLSNTEATDFCLDLQEDDLVWDVKKKIELKGEANSMQENIPILIIVPTSIARKKDESVSPEAPGDADTPGSESAGSEDPIAALASLPQFSTNESSITGTTRPAGQRQTILTMMPKKALQCIVLGTRISEELVIQAYYACEKNEDAAANFLLSESLDDEM</sequence>